<feature type="modified residue" description="N6-(pyridoxal phosphate)lysine" evidence="3">
    <location>
        <position position="184"/>
    </location>
</feature>
<dbReference type="PANTHER" id="PTHR30244">
    <property type="entry name" value="TRANSAMINASE"/>
    <property type="match status" value="1"/>
</dbReference>
<dbReference type="GO" id="GO:0000271">
    <property type="term" value="P:polysaccharide biosynthetic process"/>
    <property type="evidence" value="ECO:0007669"/>
    <property type="project" value="TreeGrafter"/>
</dbReference>
<comment type="caution">
    <text evidence="5">The sequence shown here is derived from an EMBL/GenBank/DDBJ whole genome shotgun (WGS) entry which is preliminary data.</text>
</comment>
<feature type="active site" description="Proton acceptor" evidence="2">
    <location>
        <position position="184"/>
    </location>
</feature>
<evidence type="ECO:0000256" key="4">
    <source>
        <dbReference type="RuleBase" id="RU004508"/>
    </source>
</evidence>
<dbReference type="AlphaFoldDB" id="G2J7G1"/>
<dbReference type="Pfam" id="PF01041">
    <property type="entry name" value="DegT_DnrJ_EryC1"/>
    <property type="match status" value="1"/>
</dbReference>
<dbReference type="GO" id="GO:0030170">
    <property type="term" value="F:pyridoxal phosphate binding"/>
    <property type="evidence" value="ECO:0007669"/>
    <property type="project" value="TreeGrafter"/>
</dbReference>
<sequence length="390" mass="42921">MNAPFLPLTRPDIDEATIAGVAEVLRSGWITTGEQNRAFEAALSEYAGGRLVRTFSSGAAALEVALRIAGVQPGDEVITTPLSWVATSNTILTVGATPVFADIDPVTRNLDLDQVEARLTPRTKALMPVHLAGLPVDMDRLYAIARAHHLRVIEDAAQALGARWRRQRIGAFGDLVSFSFHPNKNLTSIEGGALVLNDEAEALLAQKYRLQGVTRHGFDGMDVDVLGGKFNLSDVAARVGLGQLPHLARFTARRQRLVRHYFDCFERLEGGAAIKIGVELPPRDFEQTNWHMFQIILPLQRLRMRRADFMAKLHARGIGSGVHFPPVHLFKLYRARGFEPGMFPHAERIGASIVTLPLFPAMSEEDVGRVVGAVHQILQRDSKDSQAILV</sequence>
<protein>
    <submittedName>
        <fullName evidence="5">UDP-4-amino-4-deoxy-L-arabinose--oxoglutarate aminotransferase (UDP-(Beta-L-threo-pentapyranosyl-4''-ulose diphosphate) aminotransferase) (UDP-Ara4O aminotransferase)</fullName>
        <ecNumber evidence="5">2.6.1.-</ecNumber>
    </submittedName>
</protein>
<dbReference type="Gene3D" id="3.90.1150.10">
    <property type="entry name" value="Aspartate Aminotransferase, domain 1"/>
    <property type="match status" value="1"/>
</dbReference>
<name>G2J7G1_9BURK</name>
<dbReference type="Gene3D" id="3.40.640.10">
    <property type="entry name" value="Type I PLP-dependent aspartate aminotransferase-like (Major domain)"/>
    <property type="match status" value="1"/>
</dbReference>
<dbReference type="SUPFAM" id="SSF53383">
    <property type="entry name" value="PLP-dependent transferases"/>
    <property type="match status" value="1"/>
</dbReference>
<reference evidence="5 6" key="1">
    <citation type="submission" date="2011-08" db="EMBL/GenBank/DDBJ databases">
        <title>The genome of the obligate endobacterium of an arbuscular mycorrhizal fungus reveals an interphylum network of nutritional interactions.</title>
        <authorList>
            <person name="Ghignone S."/>
            <person name="Salvioli A."/>
            <person name="Anca I."/>
            <person name="Lumini E."/>
            <person name="Ortu G."/>
            <person name="Petiti L."/>
            <person name="Cruveiller S."/>
            <person name="Bianciotto V."/>
            <person name="Piffanelli P."/>
            <person name="Lanfranco L."/>
            <person name="Bonfante P."/>
        </authorList>
    </citation>
    <scope>NUCLEOTIDE SEQUENCE [LARGE SCALE GENOMIC DNA]</scope>
    <source>
        <strain evidence="5 6">BEG34</strain>
    </source>
</reference>
<dbReference type="STRING" id="1070319.CAGGBEG34_180010"/>
<organism evidence="5 6">
    <name type="scientific">Candidatus Glomeribacter gigasporarum BEG34</name>
    <dbReference type="NCBI Taxonomy" id="1070319"/>
    <lineage>
        <taxon>Bacteria</taxon>
        <taxon>Pseudomonadati</taxon>
        <taxon>Pseudomonadota</taxon>
        <taxon>Betaproteobacteria</taxon>
        <taxon>Burkholderiales</taxon>
        <taxon>Burkholderiaceae</taxon>
        <taxon>Candidatus Glomeribacter</taxon>
    </lineage>
</organism>
<dbReference type="RefSeq" id="WP_006681993.1">
    <property type="nucleotide sequence ID" value="NZ_CAFB01000034.1"/>
</dbReference>
<dbReference type="InterPro" id="IPR000653">
    <property type="entry name" value="DegT/StrS_aminotransferase"/>
</dbReference>
<dbReference type="EMBL" id="CAFB01000034">
    <property type="protein sequence ID" value="CCD28706.1"/>
    <property type="molecule type" value="Genomic_DNA"/>
</dbReference>
<evidence type="ECO:0000313" key="6">
    <source>
        <dbReference type="Proteomes" id="UP000054051"/>
    </source>
</evidence>
<keyword evidence="3 4" id="KW-0663">Pyridoxal phosphate</keyword>
<comment type="similarity">
    <text evidence="1 4">Belongs to the DegT/DnrJ/EryC1 family.</text>
</comment>
<evidence type="ECO:0000256" key="1">
    <source>
        <dbReference type="ARBA" id="ARBA00037999"/>
    </source>
</evidence>
<dbReference type="InterPro" id="IPR015422">
    <property type="entry name" value="PyrdxlP-dep_Trfase_small"/>
</dbReference>
<evidence type="ECO:0000313" key="5">
    <source>
        <dbReference type="EMBL" id="CCD28706.1"/>
    </source>
</evidence>
<evidence type="ECO:0000256" key="2">
    <source>
        <dbReference type="PIRSR" id="PIRSR000390-1"/>
    </source>
</evidence>
<accession>G2J7G1</accession>
<dbReference type="PIRSF" id="PIRSF000390">
    <property type="entry name" value="PLP_StrS"/>
    <property type="match status" value="1"/>
</dbReference>
<dbReference type="InterPro" id="IPR015424">
    <property type="entry name" value="PyrdxlP-dep_Trfase"/>
</dbReference>
<evidence type="ECO:0000256" key="3">
    <source>
        <dbReference type="PIRSR" id="PIRSR000390-2"/>
    </source>
</evidence>
<dbReference type="Proteomes" id="UP000054051">
    <property type="component" value="Unassembled WGS sequence"/>
</dbReference>
<dbReference type="eggNOG" id="COG0399">
    <property type="taxonomic scope" value="Bacteria"/>
</dbReference>
<dbReference type="EC" id="2.6.1.-" evidence="5"/>
<gene>
    <name evidence="5" type="primary">arnB</name>
    <name evidence="5" type="ORF">CAGGBEG34_180010</name>
</gene>
<dbReference type="PANTHER" id="PTHR30244:SF34">
    <property type="entry name" value="DTDP-4-AMINO-4,6-DIDEOXYGALACTOSE TRANSAMINASE"/>
    <property type="match status" value="1"/>
</dbReference>
<dbReference type="CDD" id="cd00616">
    <property type="entry name" value="AHBA_syn"/>
    <property type="match status" value="1"/>
</dbReference>
<keyword evidence="5" id="KW-0032">Aminotransferase</keyword>
<proteinExistence type="inferred from homology"/>
<keyword evidence="5" id="KW-0808">Transferase</keyword>
<keyword evidence="6" id="KW-1185">Reference proteome</keyword>
<dbReference type="GO" id="GO:0008483">
    <property type="term" value="F:transaminase activity"/>
    <property type="evidence" value="ECO:0007669"/>
    <property type="project" value="UniProtKB-KW"/>
</dbReference>
<dbReference type="InterPro" id="IPR015421">
    <property type="entry name" value="PyrdxlP-dep_Trfase_major"/>
</dbReference>
<dbReference type="OrthoDB" id="9804264at2"/>